<comment type="similarity">
    <text evidence="13">Belongs to the TRAFAC class myosin-kinesin ATPase superfamily. Kinesin family. KIN-5/BimC subfamily.</text>
</comment>
<keyword evidence="2" id="KW-0963">Cytoplasm</keyword>
<dbReference type="GO" id="GO:0072686">
    <property type="term" value="C:mitotic spindle"/>
    <property type="evidence" value="ECO:0007669"/>
    <property type="project" value="TreeGrafter"/>
</dbReference>
<dbReference type="FunFam" id="3.40.850.10:FF:000051">
    <property type="entry name" value="Kinesin-like protein bimC"/>
    <property type="match status" value="1"/>
</dbReference>
<keyword evidence="11" id="KW-0206">Cytoskeleton</keyword>
<sequence length="1029" mass="116315">MNNTKDKIIPVKVYVRVRPLNDAEVSRASRIIVDCPSNSREVVINERPNDKITRKFTFDKVFGPNSKQIDVYKSVAAPLIKEVLDGYNCTIFAYGQTGAGKTYTMEGRRCNNPTVSWTSDLHAGIIPRAVGHLFDELRLLRAEYSVKASFLEIYNEEIFDLLSPVDDTNKLRLYDDAVKKGAVIVSGLDEIAVRKKEDVYAVLDRGSRKRQTAATLMNAASSRSHTVFSITVRIRENAIDDNELLRTGKLNLVDLAGSENIGRSGAIEKRAREAGNINQSLLTLGRVITALVEKTPHVPYRESKLTRLLQESLGGRTKTCIIATISPSQCNMEETLSTLDYAHRAKNIQNKPEVNQKIGKVALIQEYIEEIQRLKSDLTAAREKNGIYLAQDHYNEMMLQIDSQKRELSGLLNDVKTLTDTLERKEELNKELNESLQNYFKELQETKTSLEESKVVLQHHVTTEQKLFKQAEDLLSVADIATNDVNLLHDSLGRKRRIEANNLAACSSLTNTSKNKLSGLKELVSNFQEERLNSSHEILTICDKTKEVAELRSLEMKDSVDGALAISTDFLRTLQNCTKTLVSETGQKIENTKSECAEFFQHNTKDMVVFLEHIVHRFEKMSKEISIFRTEHQKVTEQLAVTIEEQDKKYLTFLESLNVHVNAMGVKLRDQEQILMDSKQTIIKQESEMEKVRAVFQSFFDEGSSGIKKLAKNVERSLSSVQMTTSDVNDVTMEMDSMKTSSVASSNNVKKFLDINKMVALPVVQNMESFGSEVCQEVSEQKSDFSEKQIKYLQNIHGNLDSVSEVLLNYQCDQEKEIQISEQNANNFTVTHTRLVEQTKDEQQKLIEKCENNVRCDKESVKAWSENAVQSISECDMMLEKFLSQDIMEDIPSGKTPQRRELVYPRELAATSPHERILCRFRAAKVTETLMESDQSIESSSFQAYQEPMMDSNTSYSARTALSESSLQGRERASSASSISCENSMLPSSCKSEPSIPYALLDKENSSQQAHFGIKSRGMKRPALTEHNE</sequence>
<feature type="region of interest" description="Disordered" evidence="16">
    <location>
        <begin position="1007"/>
        <end position="1029"/>
    </location>
</feature>
<dbReference type="GO" id="GO:0007018">
    <property type="term" value="P:microtubule-based movement"/>
    <property type="evidence" value="ECO:0007669"/>
    <property type="project" value="InterPro"/>
</dbReference>
<feature type="compositionally biased region" description="Polar residues" evidence="16">
    <location>
        <begin position="951"/>
        <end position="968"/>
    </location>
</feature>
<evidence type="ECO:0000256" key="15">
    <source>
        <dbReference type="SAM" id="Coils"/>
    </source>
</evidence>
<evidence type="ECO:0000256" key="11">
    <source>
        <dbReference type="ARBA" id="ARBA00023212"/>
    </source>
</evidence>
<evidence type="ECO:0000256" key="3">
    <source>
        <dbReference type="ARBA" id="ARBA00022553"/>
    </source>
</evidence>
<dbReference type="GO" id="GO:0005634">
    <property type="term" value="C:nucleus"/>
    <property type="evidence" value="ECO:0007669"/>
    <property type="project" value="TreeGrafter"/>
</dbReference>
<dbReference type="AlphaFoldDB" id="A0AAN9VT62"/>
<evidence type="ECO:0000256" key="12">
    <source>
        <dbReference type="ARBA" id="ARBA00023306"/>
    </source>
</evidence>
<evidence type="ECO:0000259" key="17">
    <source>
        <dbReference type="PROSITE" id="PS50067"/>
    </source>
</evidence>
<accession>A0AAN9VT62</accession>
<organism evidence="18 19">
    <name type="scientific">Gryllus longicercus</name>
    <dbReference type="NCBI Taxonomy" id="2509291"/>
    <lineage>
        <taxon>Eukaryota</taxon>
        <taxon>Metazoa</taxon>
        <taxon>Ecdysozoa</taxon>
        <taxon>Arthropoda</taxon>
        <taxon>Hexapoda</taxon>
        <taxon>Insecta</taxon>
        <taxon>Pterygota</taxon>
        <taxon>Neoptera</taxon>
        <taxon>Polyneoptera</taxon>
        <taxon>Orthoptera</taxon>
        <taxon>Ensifera</taxon>
        <taxon>Gryllidea</taxon>
        <taxon>Grylloidea</taxon>
        <taxon>Gryllidae</taxon>
        <taxon>Gryllinae</taxon>
        <taxon>Gryllus</taxon>
    </lineage>
</organism>
<dbReference type="PANTHER" id="PTHR47970:SF12">
    <property type="entry name" value="KINESIN FAMILY MEMBER 11"/>
    <property type="match status" value="1"/>
</dbReference>
<evidence type="ECO:0000256" key="10">
    <source>
        <dbReference type="ARBA" id="ARBA00023175"/>
    </source>
</evidence>
<reference evidence="18 19" key="1">
    <citation type="submission" date="2024-03" db="EMBL/GenBank/DDBJ databases">
        <title>The genome assembly and annotation of the cricket Gryllus longicercus Weissman &amp; Gray.</title>
        <authorList>
            <person name="Szrajer S."/>
            <person name="Gray D."/>
            <person name="Ylla G."/>
        </authorList>
    </citation>
    <scope>NUCLEOTIDE SEQUENCE [LARGE SCALE GENOMIC DNA]</scope>
    <source>
        <strain evidence="18">DAG 2021-001</strain>
        <tissue evidence="18">Whole body minus gut</tissue>
    </source>
</reference>
<gene>
    <name evidence="18" type="ORF">R5R35_012160</name>
</gene>
<evidence type="ECO:0000256" key="1">
    <source>
        <dbReference type="ARBA" id="ARBA00004245"/>
    </source>
</evidence>
<dbReference type="InterPro" id="IPR047149">
    <property type="entry name" value="KIF11-like"/>
</dbReference>
<keyword evidence="12" id="KW-0131">Cell cycle</keyword>
<dbReference type="GO" id="GO:0051301">
    <property type="term" value="P:cell division"/>
    <property type="evidence" value="ECO:0007669"/>
    <property type="project" value="UniProtKB-KW"/>
</dbReference>
<keyword evidence="3" id="KW-0597">Phosphoprotein</keyword>
<keyword evidence="9 15" id="KW-0175">Coiled coil</keyword>
<evidence type="ECO:0000256" key="14">
    <source>
        <dbReference type="PROSITE-ProRule" id="PRU00283"/>
    </source>
</evidence>
<evidence type="ECO:0000256" key="8">
    <source>
        <dbReference type="ARBA" id="ARBA00022840"/>
    </source>
</evidence>
<protein>
    <recommendedName>
        <fullName evidence="17">Kinesin motor domain-containing protein</fullName>
    </recommendedName>
</protein>
<evidence type="ECO:0000256" key="16">
    <source>
        <dbReference type="SAM" id="MobiDB-lite"/>
    </source>
</evidence>
<keyword evidence="6 14" id="KW-0547">Nucleotide-binding</keyword>
<name>A0AAN9VT62_9ORTH</name>
<feature type="region of interest" description="Disordered" evidence="16">
    <location>
        <begin position="948"/>
        <end position="993"/>
    </location>
</feature>
<dbReference type="Gene3D" id="3.40.850.10">
    <property type="entry name" value="Kinesin motor domain"/>
    <property type="match status" value="1"/>
</dbReference>
<dbReference type="PRINTS" id="PR00380">
    <property type="entry name" value="KINESINHEAVY"/>
</dbReference>
<dbReference type="InterPro" id="IPR036961">
    <property type="entry name" value="Kinesin_motor_dom_sf"/>
</dbReference>
<dbReference type="SUPFAM" id="SSF52540">
    <property type="entry name" value="P-loop containing nucleoside triphosphate hydrolases"/>
    <property type="match status" value="1"/>
</dbReference>
<feature type="compositionally biased region" description="Polar residues" evidence="16">
    <location>
        <begin position="981"/>
        <end position="992"/>
    </location>
</feature>
<feature type="coiled-coil region" evidence="15">
    <location>
        <begin position="364"/>
        <end position="453"/>
    </location>
</feature>
<keyword evidence="4" id="KW-0132">Cell division</keyword>
<dbReference type="PROSITE" id="PS00411">
    <property type="entry name" value="KINESIN_MOTOR_1"/>
    <property type="match status" value="1"/>
</dbReference>
<dbReference type="InterPro" id="IPR001752">
    <property type="entry name" value="Kinesin_motor_dom"/>
</dbReference>
<dbReference type="InterPro" id="IPR027417">
    <property type="entry name" value="P-loop_NTPase"/>
</dbReference>
<keyword evidence="8 14" id="KW-0067">ATP-binding</keyword>
<dbReference type="GO" id="GO:0090307">
    <property type="term" value="P:mitotic spindle assembly"/>
    <property type="evidence" value="ECO:0007669"/>
    <property type="project" value="TreeGrafter"/>
</dbReference>
<feature type="domain" description="Kinesin motor" evidence="17">
    <location>
        <begin position="10"/>
        <end position="348"/>
    </location>
</feature>
<dbReference type="Pfam" id="PF13931">
    <property type="entry name" value="Microtub_bind"/>
    <property type="match status" value="1"/>
</dbReference>
<evidence type="ECO:0000313" key="19">
    <source>
        <dbReference type="Proteomes" id="UP001378592"/>
    </source>
</evidence>
<keyword evidence="19" id="KW-1185">Reference proteome</keyword>
<dbReference type="GO" id="GO:0051231">
    <property type="term" value="P:spindle elongation"/>
    <property type="evidence" value="ECO:0007669"/>
    <property type="project" value="TreeGrafter"/>
</dbReference>
<evidence type="ECO:0000256" key="13">
    <source>
        <dbReference type="ARBA" id="ARBA00034704"/>
    </source>
</evidence>
<comment type="caution">
    <text evidence="18">The sequence shown here is derived from an EMBL/GenBank/DDBJ whole genome shotgun (WGS) entry which is preliminary data.</text>
</comment>
<evidence type="ECO:0000256" key="7">
    <source>
        <dbReference type="ARBA" id="ARBA00022776"/>
    </source>
</evidence>
<dbReference type="GO" id="GO:0008574">
    <property type="term" value="F:plus-end-directed microtubule motor activity"/>
    <property type="evidence" value="ECO:0007669"/>
    <property type="project" value="TreeGrafter"/>
</dbReference>
<evidence type="ECO:0000256" key="2">
    <source>
        <dbReference type="ARBA" id="ARBA00022490"/>
    </source>
</evidence>
<keyword evidence="5" id="KW-0493">Microtubule</keyword>
<evidence type="ECO:0000256" key="4">
    <source>
        <dbReference type="ARBA" id="ARBA00022618"/>
    </source>
</evidence>
<dbReference type="GO" id="GO:0005524">
    <property type="term" value="F:ATP binding"/>
    <property type="evidence" value="ECO:0007669"/>
    <property type="project" value="UniProtKB-UniRule"/>
</dbReference>
<evidence type="ECO:0000313" key="18">
    <source>
        <dbReference type="EMBL" id="KAK7870940.1"/>
    </source>
</evidence>
<dbReference type="Pfam" id="PF00225">
    <property type="entry name" value="Kinesin"/>
    <property type="match status" value="1"/>
</dbReference>
<dbReference type="PANTHER" id="PTHR47970">
    <property type="entry name" value="KINESIN-LIKE PROTEIN KIF11"/>
    <property type="match status" value="1"/>
</dbReference>
<dbReference type="CDD" id="cd01364">
    <property type="entry name" value="KISc_BimC_Eg5"/>
    <property type="match status" value="1"/>
</dbReference>
<comment type="subcellular location">
    <subcellularLocation>
        <location evidence="1">Cytoplasm</location>
        <location evidence="1">Cytoskeleton</location>
    </subcellularLocation>
</comment>
<evidence type="ECO:0000256" key="9">
    <source>
        <dbReference type="ARBA" id="ARBA00023054"/>
    </source>
</evidence>
<feature type="binding site" evidence="14">
    <location>
        <begin position="95"/>
        <end position="102"/>
    </location>
    <ligand>
        <name>ATP</name>
        <dbReference type="ChEBI" id="CHEBI:30616"/>
    </ligand>
</feature>
<dbReference type="InterPro" id="IPR047241">
    <property type="entry name" value="KIF11-like_kin_motor_dom"/>
</dbReference>
<keyword evidence="10 14" id="KW-0505">Motor protein</keyword>
<dbReference type="InterPro" id="IPR019821">
    <property type="entry name" value="Kinesin_motor_CS"/>
</dbReference>
<dbReference type="GO" id="GO:0008017">
    <property type="term" value="F:microtubule binding"/>
    <property type="evidence" value="ECO:0007669"/>
    <property type="project" value="InterPro"/>
</dbReference>
<dbReference type="SMART" id="SM00129">
    <property type="entry name" value="KISc"/>
    <property type="match status" value="1"/>
</dbReference>
<evidence type="ECO:0000256" key="5">
    <source>
        <dbReference type="ARBA" id="ARBA00022701"/>
    </source>
</evidence>
<evidence type="ECO:0000256" key="6">
    <source>
        <dbReference type="ARBA" id="ARBA00022741"/>
    </source>
</evidence>
<keyword evidence="7" id="KW-0498">Mitosis</keyword>
<dbReference type="InterPro" id="IPR025901">
    <property type="entry name" value="Kinesin-assoc_MT-bd_dom"/>
</dbReference>
<dbReference type="GO" id="GO:0005876">
    <property type="term" value="C:spindle microtubule"/>
    <property type="evidence" value="ECO:0007669"/>
    <property type="project" value="TreeGrafter"/>
</dbReference>
<dbReference type="PROSITE" id="PS50067">
    <property type="entry name" value="KINESIN_MOTOR_2"/>
    <property type="match status" value="1"/>
</dbReference>
<dbReference type="Proteomes" id="UP001378592">
    <property type="component" value="Unassembled WGS sequence"/>
</dbReference>
<proteinExistence type="inferred from homology"/>
<dbReference type="EMBL" id="JAZDUA010000048">
    <property type="protein sequence ID" value="KAK7870940.1"/>
    <property type="molecule type" value="Genomic_DNA"/>
</dbReference>